<dbReference type="Gene3D" id="3.40.50.300">
    <property type="entry name" value="P-loop containing nucleotide triphosphate hydrolases"/>
    <property type="match status" value="1"/>
</dbReference>
<proteinExistence type="predicted"/>
<keyword evidence="4" id="KW-1185">Reference proteome</keyword>
<sequence>MRTRRLVSYSDAVTILTGDSAGLAAADRMLGGALTVATGGVSDILLSALDAQGRILRLGRDLTAGLRDNLHGADRATRTERIAAAHTVLVITAFFDALGEEGSLPFRLEELELTRDEQIAIAGGAGRDLLAALLTTGAPQPAPHTPYESLLDELRHWYWARGDDLTAFIHGLAVWDGLTDRQRDAVDHLFSDGVFAWTAVECYQELYGRLALEVPEFGLWSGRLDHQATRVAVRQALGGIESALAGLSSPSPLRAVADSLATGYRAALPRPMLSEGQAPTGVRLPTLGEGYVDPDFRVRPVLDGAQGPAEEGWWESAPVRSDLTEYLAGTLTTVAAATAPLIVLGQPGAGKSVLTKILAARLTGVGYLPVRIVLREVPADTDIQDQIEHAVRTETGERATWPELVRAAGGAVPVLLFDGFDELLQATGVSQSDFLIRVARFQEREADQGRPVFALVTSRTAVADRARYPDGAVALRLEPFNRPQIARWLQLWSRLNERSLAERGLRPLTADIAHRHQALASQPLLLLMLALYDCTDNALRRGAGGDEPLGEAELYEELLASFAVREVGKSAVACTPGELRDRAEQELQRLSLISFGMLNRHRQWITSAEAEADLAAVLGRPEPAQDGFRAPLGQGEIALGRFFFVQRAQAVREGRRLATYEFLHATFGEYLAARLAVQLLAGLLDQRPALALGRVGFDDDLLYALLSYASLSSRQMLRFVGARIDGITPAARHRLGELLLVVMADHHNRTEHRYTGYRPGVRATAARHGVYSANLLILTLLVTGGVRASGLFPDADVQTCAAMWHRRVQLWRAAFTEPEWTDFALALSVRRIWDGENRDLDIRPARELPEPPEPVDVYWLHGLSPAHEDRGRAVNRVRPHADQLRHKTTVSSGTDDAIVLHAVDPVLTWLAPAVTTFVGTPDGTAVSVAHGLTSLWLASGLGATEDELAAQYERCAAFIGPGGGLDDTSQRCVVRLILRQLATDAARLPASVAARVLAAVESGAHDTVGIALMARVALSVLEAHGEDSGVREWAEAALAHASAACPDRLLALWSERQGSAGARAALGAAVAELLATASGEQLAAVDPALLDRARRYAESPGRPPAPLCPQPRAEEPQPRRPDRGRDGPGRPRPTGAGQ</sequence>
<dbReference type="Proteomes" id="UP001596160">
    <property type="component" value="Unassembled WGS sequence"/>
</dbReference>
<evidence type="ECO:0000313" key="3">
    <source>
        <dbReference type="EMBL" id="MFC5155034.1"/>
    </source>
</evidence>
<dbReference type="RefSeq" id="WP_344474605.1">
    <property type="nucleotide sequence ID" value="NZ_BAAASB010000004.1"/>
</dbReference>
<organism evidence="3 4">
    <name type="scientific">Streptomyces amakusaensis</name>
    <dbReference type="NCBI Taxonomy" id="67271"/>
    <lineage>
        <taxon>Bacteria</taxon>
        <taxon>Bacillati</taxon>
        <taxon>Actinomycetota</taxon>
        <taxon>Actinomycetes</taxon>
        <taxon>Kitasatosporales</taxon>
        <taxon>Streptomycetaceae</taxon>
        <taxon>Streptomyces</taxon>
    </lineage>
</organism>
<evidence type="ECO:0000313" key="4">
    <source>
        <dbReference type="Proteomes" id="UP001596160"/>
    </source>
</evidence>
<evidence type="ECO:0000259" key="2">
    <source>
        <dbReference type="Pfam" id="PF22738"/>
    </source>
</evidence>
<feature type="region of interest" description="Disordered" evidence="1">
    <location>
        <begin position="1094"/>
        <end position="1138"/>
    </location>
</feature>
<gene>
    <name evidence="3" type="ORF">ACFPRH_25195</name>
</gene>
<dbReference type="InterPro" id="IPR027417">
    <property type="entry name" value="P-loop_NTPase"/>
</dbReference>
<reference evidence="4" key="1">
    <citation type="journal article" date="2019" name="Int. J. Syst. Evol. Microbiol.">
        <title>The Global Catalogue of Microorganisms (GCM) 10K type strain sequencing project: providing services to taxonomists for standard genome sequencing and annotation.</title>
        <authorList>
            <consortium name="The Broad Institute Genomics Platform"/>
            <consortium name="The Broad Institute Genome Sequencing Center for Infectious Disease"/>
            <person name="Wu L."/>
            <person name="Ma J."/>
        </authorList>
    </citation>
    <scope>NUCLEOTIDE SEQUENCE [LARGE SCALE GENOMIC DNA]</scope>
    <source>
        <strain evidence="4">PCU 266</strain>
    </source>
</reference>
<dbReference type="EMBL" id="JBHSKP010000019">
    <property type="protein sequence ID" value="MFC5155034.1"/>
    <property type="molecule type" value="Genomic_DNA"/>
</dbReference>
<protein>
    <submittedName>
        <fullName evidence="3">NACHT domain-containing protein</fullName>
    </submittedName>
</protein>
<dbReference type="Pfam" id="PF22738">
    <property type="entry name" value="NNH7"/>
    <property type="match status" value="1"/>
</dbReference>
<dbReference type="SUPFAM" id="SSF52540">
    <property type="entry name" value="P-loop containing nucleoside triphosphate hydrolases"/>
    <property type="match status" value="1"/>
</dbReference>
<feature type="compositionally biased region" description="Basic and acidic residues" evidence="1">
    <location>
        <begin position="1112"/>
        <end position="1129"/>
    </location>
</feature>
<evidence type="ECO:0000256" key="1">
    <source>
        <dbReference type="SAM" id="MobiDB-lite"/>
    </source>
</evidence>
<dbReference type="InterPro" id="IPR054567">
    <property type="entry name" value="NNH7"/>
</dbReference>
<accession>A0ABW0ARD1</accession>
<name>A0ABW0ARD1_9ACTN</name>
<comment type="caution">
    <text evidence="3">The sequence shown here is derived from an EMBL/GenBank/DDBJ whole genome shotgun (WGS) entry which is preliminary data.</text>
</comment>
<feature type="domain" description="NACHT N-terminal Helical" evidence="2">
    <location>
        <begin position="5"/>
        <end position="224"/>
    </location>
</feature>